<evidence type="ECO:0000313" key="1">
    <source>
        <dbReference type="EMBL" id="DAF85541.1"/>
    </source>
</evidence>
<dbReference type="EMBL" id="BK015927">
    <property type="protein sequence ID" value="DAF85541.1"/>
    <property type="molecule type" value="Genomic_DNA"/>
</dbReference>
<accession>A0A8S5TTL2</accession>
<protein>
    <submittedName>
        <fullName evidence="1">Uncharacterized protein</fullName>
    </submittedName>
</protein>
<sequence length="339" mass="38152">MAKVKLFGGVTYCAFGVDEGSHSQEMIQTPPTQTYGNYNWNTDTRMLSNFNDSLSGSNFDGSYENIDHFEVYKTLGESNRLHKVCQTENSAQRVIEDFTVGDLCDYKYNIFAVCKNTMTVNDTEVNVETISPFVSDKIQLHRGVISVIGLVPTDKENTYTIDEDNIWQLDINVTNDGYTLNTDKTFYQTQNAYGKATGGNRKQRTMSITGLLGKIDCSNDSEYVDTYDDIINWENFVSSNSLKMLIDLRGLITIGDTDVNPTFQYDTNDNHDVSVTFTFNQLNDIDTVDVLGMTLPINPLYYEYLADSEGALLKDTVEVDSNNKYHEYLASPLLDGGLI</sequence>
<reference evidence="1" key="1">
    <citation type="journal article" date="2021" name="Proc. Natl. Acad. Sci. U.S.A.">
        <title>A Catalog of Tens of Thousands of Viruses from Human Metagenomes Reveals Hidden Associations with Chronic Diseases.</title>
        <authorList>
            <person name="Tisza M.J."/>
            <person name="Buck C.B."/>
        </authorList>
    </citation>
    <scope>NUCLEOTIDE SEQUENCE</scope>
    <source>
        <strain evidence="1">Ct5jB2</strain>
    </source>
</reference>
<proteinExistence type="predicted"/>
<organism evidence="1">
    <name type="scientific">Siphoviridae sp. ct5jB2</name>
    <dbReference type="NCBI Taxonomy" id="2825337"/>
    <lineage>
        <taxon>Viruses</taxon>
        <taxon>Duplodnaviria</taxon>
        <taxon>Heunggongvirae</taxon>
        <taxon>Uroviricota</taxon>
        <taxon>Caudoviricetes</taxon>
    </lineage>
</organism>
<name>A0A8S5TTL2_9CAUD</name>